<dbReference type="Gene3D" id="1.25.40.10">
    <property type="entry name" value="Tetratricopeptide repeat domain"/>
    <property type="match status" value="1"/>
</dbReference>
<dbReference type="InterPro" id="IPR011990">
    <property type="entry name" value="TPR-like_helical_dom_sf"/>
</dbReference>
<organism evidence="1 2">
    <name type="scientific">Klebsormidium nitens</name>
    <name type="common">Green alga</name>
    <name type="synonym">Ulothrix nitens</name>
    <dbReference type="NCBI Taxonomy" id="105231"/>
    <lineage>
        <taxon>Eukaryota</taxon>
        <taxon>Viridiplantae</taxon>
        <taxon>Streptophyta</taxon>
        <taxon>Klebsormidiophyceae</taxon>
        <taxon>Klebsormidiales</taxon>
        <taxon>Klebsormidiaceae</taxon>
        <taxon>Klebsormidium</taxon>
    </lineage>
</organism>
<dbReference type="AlphaFoldDB" id="A0A1Y1HLT5"/>
<evidence type="ECO:0000313" key="2">
    <source>
        <dbReference type="Proteomes" id="UP000054558"/>
    </source>
</evidence>
<accession>A0A1Y1HLT5</accession>
<name>A0A1Y1HLT5_KLENI</name>
<reference evidence="1 2" key="1">
    <citation type="journal article" date="2014" name="Nat. Commun.">
        <title>Klebsormidium flaccidum genome reveals primary factors for plant terrestrial adaptation.</title>
        <authorList>
            <person name="Hori K."/>
            <person name="Maruyama F."/>
            <person name="Fujisawa T."/>
            <person name="Togashi T."/>
            <person name="Yamamoto N."/>
            <person name="Seo M."/>
            <person name="Sato S."/>
            <person name="Yamada T."/>
            <person name="Mori H."/>
            <person name="Tajima N."/>
            <person name="Moriyama T."/>
            <person name="Ikeuchi M."/>
            <person name="Watanabe M."/>
            <person name="Wada H."/>
            <person name="Kobayashi K."/>
            <person name="Saito M."/>
            <person name="Masuda T."/>
            <person name="Sasaki-Sekimoto Y."/>
            <person name="Mashiguchi K."/>
            <person name="Awai K."/>
            <person name="Shimojima M."/>
            <person name="Masuda S."/>
            <person name="Iwai M."/>
            <person name="Nobusawa T."/>
            <person name="Narise T."/>
            <person name="Kondo S."/>
            <person name="Saito H."/>
            <person name="Sato R."/>
            <person name="Murakawa M."/>
            <person name="Ihara Y."/>
            <person name="Oshima-Yamada Y."/>
            <person name="Ohtaka K."/>
            <person name="Satoh M."/>
            <person name="Sonobe K."/>
            <person name="Ishii M."/>
            <person name="Ohtani R."/>
            <person name="Kanamori-Sato M."/>
            <person name="Honoki R."/>
            <person name="Miyazaki D."/>
            <person name="Mochizuki H."/>
            <person name="Umetsu J."/>
            <person name="Higashi K."/>
            <person name="Shibata D."/>
            <person name="Kamiya Y."/>
            <person name="Sato N."/>
            <person name="Nakamura Y."/>
            <person name="Tabata S."/>
            <person name="Ida S."/>
            <person name="Kurokawa K."/>
            <person name="Ohta H."/>
        </authorList>
    </citation>
    <scope>NUCLEOTIDE SEQUENCE [LARGE SCALE GENOMIC DNA]</scope>
    <source>
        <strain evidence="1 2">NIES-2285</strain>
    </source>
</reference>
<dbReference type="EMBL" id="DF236957">
    <property type="protein sequence ID" value="GAQ78129.1"/>
    <property type="molecule type" value="Genomic_DNA"/>
</dbReference>
<evidence type="ECO:0000313" key="1">
    <source>
        <dbReference type="EMBL" id="GAQ78129.1"/>
    </source>
</evidence>
<keyword evidence="2" id="KW-1185">Reference proteome</keyword>
<dbReference type="Proteomes" id="UP000054558">
    <property type="component" value="Unassembled WGS sequence"/>
</dbReference>
<gene>
    <name evidence="1" type="ORF">KFL_000080330</name>
</gene>
<sequence length="262" mass="29380">MHTGCVSHGARQIVEISVHNLYSQRGRQPETLPQTLALLDLHHKRLLNGDPTVRPRLGSFREGNGLTTSFVKYDSRWNCSAVLPGQPENDIAAESISKLNRFESWAERCQQGEELDADELHKVAGEAFQSEAWQSAHVLYARLSLMRTGRYEYLLRCGEAGTYAAPTGQLRGRAGRKCLLEDAERYLRRAVELDGTRPEAYAVLALNLVEMGRGREREVPAVIKTMLTLPSMSGAHEDVESRRYVELGLRVAREISTNAESF</sequence>
<protein>
    <submittedName>
        <fullName evidence="1">Uncharacterized protein</fullName>
    </submittedName>
</protein>
<proteinExistence type="predicted"/>
<dbReference type="OrthoDB" id="1930073at2759"/>